<dbReference type="Pfam" id="PF00089">
    <property type="entry name" value="Trypsin"/>
    <property type="match status" value="1"/>
</dbReference>
<dbReference type="EMBL" id="OD006428">
    <property type="protein sequence ID" value="CAD7412941.1"/>
    <property type="molecule type" value="Genomic_DNA"/>
</dbReference>
<evidence type="ECO:0000313" key="4">
    <source>
        <dbReference type="EMBL" id="CAD7412941.1"/>
    </source>
</evidence>
<dbReference type="InterPro" id="IPR001254">
    <property type="entry name" value="Trypsin_dom"/>
</dbReference>
<protein>
    <recommendedName>
        <fullName evidence="3">Peptidase S1 domain-containing protein</fullName>
    </recommendedName>
</protein>
<organism evidence="4">
    <name type="scientific">Timema poppense</name>
    <name type="common">Walking stick</name>
    <dbReference type="NCBI Taxonomy" id="170557"/>
    <lineage>
        <taxon>Eukaryota</taxon>
        <taxon>Metazoa</taxon>
        <taxon>Ecdysozoa</taxon>
        <taxon>Arthropoda</taxon>
        <taxon>Hexapoda</taxon>
        <taxon>Insecta</taxon>
        <taxon>Pterygota</taxon>
        <taxon>Neoptera</taxon>
        <taxon>Polyneoptera</taxon>
        <taxon>Phasmatodea</taxon>
        <taxon>Timematodea</taxon>
        <taxon>Timematoidea</taxon>
        <taxon>Timematidae</taxon>
        <taxon>Timema</taxon>
    </lineage>
</organism>
<reference evidence="4" key="1">
    <citation type="submission" date="2020-11" db="EMBL/GenBank/DDBJ databases">
        <authorList>
            <person name="Tran Van P."/>
        </authorList>
    </citation>
    <scope>NUCLEOTIDE SEQUENCE</scope>
</reference>
<dbReference type="PANTHER" id="PTHR24256">
    <property type="entry name" value="TRYPTASE-RELATED"/>
    <property type="match status" value="1"/>
</dbReference>
<name>A0A7R9H9G7_TIMPO</name>
<sequence>MQNTVPPEGVSDPVYYSSPMAYLVLTDSSQLTSDSQHLDGTSRPPSSVAECRRIVAALILAPSVCHALQAQYVDKGVYLGVVYIQVGGFSTEQGVRGCTGSIISPKWVLLASYCLGRRPNETDPRSVWVLSGVQDRRLMTSGQLRRGQSIQVHPDRSGGIGGHNPYPDLALLEVDPPFKWGKAVDHITILSSAIPYEDDDADCWVVGWWFNRYPNRTESHGYLMRRTPVTLVSYTTCREFTLVEHESQMCVRLDYEPQYISYNGNPVFCGKDVVGIQHARSPYEDKGRRVHVFKKLVLFYPWIESVGSTDLSLDILVDKEKMARSHQEAAVIRPGIQGAEAIATTLLPYLGLLATCCALDCLHPQIFLFI</sequence>
<dbReference type="GO" id="GO:0004252">
    <property type="term" value="F:serine-type endopeptidase activity"/>
    <property type="evidence" value="ECO:0007669"/>
    <property type="project" value="InterPro"/>
</dbReference>
<dbReference type="InterPro" id="IPR043504">
    <property type="entry name" value="Peptidase_S1_PA_chymotrypsin"/>
</dbReference>
<dbReference type="AlphaFoldDB" id="A0A7R9H9G7"/>
<dbReference type="SUPFAM" id="SSF50494">
    <property type="entry name" value="Trypsin-like serine proteases"/>
    <property type="match status" value="1"/>
</dbReference>
<dbReference type="PROSITE" id="PS50240">
    <property type="entry name" value="TRYPSIN_DOM"/>
    <property type="match status" value="1"/>
</dbReference>
<evidence type="ECO:0000256" key="2">
    <source>
        <dbReference type="ARBA" id="ARBA00024195"/>
    </source>
</evidence>
<dbReference type="InterPro" id="IPR009003">
    <property type="entry name" value="Peptidase_S1_PA"/>
</dbReference>
<dbReference type="InterPro" id="IPR051487">
    <property type="entry name" value="Ser/Thr_Proteases_Immune/Dev"/>
</dbReference>
<feature type="domain" description="Peptidase S1" evidence="3">
    <location>
        <begin position="54"/>
        <end position="308"/>
    </location>
</feature>
<dbReference type="Gene3D" id="2.40.10.10">
    <property type="entry name" value="Trypsin-like serine proteases"/>
    <property type="match status" value="1"/>
</dbReference>
<dbReference type="SMART" id="SM00020">
    <property type="entry name" value="Tryp_SPc"/>
    <property type="match status" value="1"/>
</dbReference>
<comment type="similarity">
    <text evidence="2">Belongs to the peptidase S1 family. CLIP subfamily.</text>
</comment>
<proteinExistence type="inferred from homology"/>
<evidence type="ECO:0000259" key="3">
    <source>
        <dbReference type="PROSITE" id="PS50240"/>
    </source>
</evidence>
<keyword evidence="1" id="KW-1015">Disulfide bond</keyword>
<accession>A0A7R9H9G7</accession>
<dbReference type="GO" id="GO:0006508">
    <property type="term" value="P:proteolysis"/>
    <property type="evidence" value="ECO:0007669"/>
    <property type="project" value="InterPro"/>
</dbReference>
<evidence type="ECO:0000256" key="1">
    <source>
        <dbReference type="ARBA" id="ARBA00023157"/>
    </source>
</evidence>
<gene>
    <name evidence="4" type="ORF">TPSB3V08_LOCUS8718</name>
</gene>